<sequence length="171" mass="19223">MNEHQSRSDALTDRYLQVPWGLSFARPTERIRHCCAPASYSRLISRRSASQPRWAVGSSRRDAWFGAKGQIKRIEHAEPYQESSPMRCPKCEADKWYEVATHDPWSGRPVIACKICGEYAELEALKREDAHDVITRTLAADLVGEGQADARAIASKVLQALENAGLTIRRS</sequence>
<accession>A0ABY7MJK0</accession>
<dbReference type="RefSeq" id="WP_270163080.1">
    <property type="nucleotide sequence ID" value="NZ_CP089391.1"/>
</dbReference>
<keyword evidence="2" id="KW-1185">Reference proteome</keyword>
<organism evidence="1 2">
    <name type="scientific">Bradyrhizobium xenonodulans</name>
    <dbReference type="NCBI Taxonomy" id="2736875"/>
    <lineage>
        <taxon>Bacteria</taxon>
        <taxon>Pseudomonadati</taxon>
        <taxon>Pseudomonadota</taxon>
        <taxon>Alphaproteobacteria</taxon>
        <taxon>Hyphomicrobiales</taxon>
        <taxon>Nitrobacteraceae</taxon>
        <taxon>Bradyrhizobium</taxon>
    </lineage>
</organism>
<protein>
    <recommendedName>
        <fullName evidence="3">GATA-type domain-containing protein</fullName>
    </recommendedName>
</protein>
<name>A0ABY7MJK0_9BRAD</name>
<evidence type="ECO:0000313" key="1">
    <source>
        <dbReference type="EMBL" id="WBL77786.1"/>
    </source>
</evidence>
<dbReference type="Proteomes" id="UP001179614">
    <property type="component" value="Chromosome"/>
</dbReference>
<reference evidence="1" key="1">
    <citation type="submission" date="2021-12" db="EMBL/GenBank/DDBJ databases">
        <title>Bradyrhizobium xenonodulans sp. nov.</title>
        <authorList>
            <person name="Claassens R."/>
            <person name="Venter S.N."/>
            <person name="Beukes C.W."/>
            <person name="Stepkowski T."/>
            <person name="Steenkamp E.T."/>
        </authorList>
    </citation>
    <scope>NUCLEOTIDE SEQUENCE</scope>
    <source>
        <strain evidence="1">14AB</strain>
    </source>
</reference>
<evidence type="ECO:0000313" key="2">
    <source>
        <dbReference type="Proteomes" id="UP001179614"/>
    </source>
</evidence>
<gene>
    <name evidence="1" type="ORF">I3J27_33035</name>
</gene>
<dbReference type="EMBL" id="CP089391">
    <property type="protein sequence ID" value="WBL77786.1"/>
    <property type="molecule type" value="Genomic_DNA"/>
</dbReference>
<evidence type="ECO:0008006" key="3">
    <source>
        <dbReference type="Google" id="ProtNLM"/>
    </source>
</evidence>
<proteinExistence type="predicted"/>